<proteinExistence type="predicted"/>
<dbReference type="RefSeq" id="WP_097063347.1">
    <property type="nucleotide sequence ID" value="NZ_OBMI01000001.1"/>
</dbReference>
<keyword evidence="2" id="KW-0201">Cytochrome c-type biogenesis</keyword>
<evidence type="ECO:0000256" key="4">
    <source>
        <dbReference type="ARBA" id="ARBA00023284"/>
    </source>
</evidence>
<dbReference type="GO" id="GO:0030313">
    <property type="term" value="C:cell envelope"/>
    <property type="evidence" value="ECO:0007669"/>
    <property type="project" value="UniProtKB-SubCell"/>
</dbReference>
<dbReference type="InterPro" id="IPR036249">
    <property type="entry name" value="Thioredoxin-like_sf"/>
</dbReference>
<dbReference type="GO" id="GO:0016491">
    <property type="term" value="F:oxidoreductase activity"/>
    <property type="evidence" value="ECO:0007669"/>
    <property type="project" value="InterPro"/>
</dbReference>
<dbReference type="CDD" id="cd02966">
    <property type="entry name" value="TlpA_like_family"/>
    <property type="match status" value="1"/>
</dbReference>
<sequence length="197" mass="20423">MRVASILVLGAALAAGGCDRAAPPAPQGNATAAVSADEVQPDEARADAPVAKPGAIDRSHAGEAAPDHPFADAGGKTRRLADFRGRPVLVNLWATWCAPCIRELPTLDRLAARDGARLHVLAISQDMDAAKVAPFVAARGLKSLATYTDPKMAWTPAVTATLPTTILYDSAGREAFRVVGELDWAGPEAAKAIAGVR</sequence>
<evidence type="ECO:0000259" key="6">
    <source>
        <dbReference type="PROSITE" id="PS51352"/>
    </source>
</evidence>
<dbReference type="InterPro" id="IPR013740">
    <property type="entry name" value="Redoxin"/>
</dbReference>
<evidence type="ECO:0000313" key="8">
    <source>
        <dbReference type="Proteomes" id="UP000219494"/>
    </source>
</evidence>
<protein>
    <submittedName>
        <fullName evidence="7">Thiol-disulfide isomerase or thioredoxin</fullName>
    </submittedName>
</protein>
<dbReference type="Pfam" id="PF08534">
    <property type="entry name" value="Redoxin"/>
    <property type="match status" value="1"/>
</dbReference>
<dbReference type="PROSITE" id="PS51352">
    <property type="entry name" value="THIOREDOXIN_2"/>
    <property type="match status" value="1"/>
</dbReference>
<dbReference type="PROSITE" id="PS51257">
    <property type="entry name" value="PROKAR_LIPOPROTEIN"/>
    <property type="match status" value="1"/>
</dbReference>
<reference evidence="7 8" key="1">
    <citation type="submission" date="2017-07" db="EMBL/GenBank/DDBJ databases">
        <authorList>
            <person name="Sun Z.S."/>
            <person name="Albrecht U."/>
            <person name="Echele G."/>
            <person name="Lee C.C."/>
        </authorList>
    </citation>
    <scope>NUCLEOTIDE SEQUENCE [LARGE SCALE GENOMIC DNA]</scope>
    <source>
        <strain evidence="7 8">CGMCC 1.12672</strain>
    </source>
</reference>
<dbReference type="PANTHER" id="PTHR42852">
    <property type="entry name" value="THIOL:DISULFIDE INTERCHANGE PROTEIN DSBE"/>
    <property type="match status" value="1"/>
</dbReference>
<evidence type="ECO:0000256" key="2">
    <source>
        <dbReference type="ARBA" id="ARBA00022748"/>
    </source>
</evidence>
<gene>
    <name evidence="7" type="ORF">SAMN06297144_0900</name>
</gene>
<evidence type="ECO:0000256" key="1">
    <source>
        <dbReference type="ARBA" id="ARBA00004196"/>
    </source>
</evidence>
<evidence type="ECO:0000256" key="3">
    <source>
        <dbReference type="ARBA" id="ARBA00023157"/>
    </source>
</evidence>
<name>A0A285QJ72_9SPHN</name>
<dbReference type="Proteomes" id="UP000219494">
    <property type="component" value="Unassembled WGS sequence"/>
</dbReference>
<dbReference type="InterPro" id="IPR050553">
    <property type="entry name" value="Thioredoxin_ResA/DsbE_sf"/>
</dbReference>
<keyword evidence="3" id="KW-1015">Disulfide bond</keyword>
<evidence type="ECO:0000256" key="5">
    <source>
        <dbReference type="SAM" id="MobiDB-lite"/>
    </source>
</evidence>
<dbReference type="GO" id="GO:0017004">
    <property type="term" value="P:cytochrome complex assembly"/>
    <property type="evidence" value="ECO:0007669"/>
    <property type="project" value="UniProtKB-KW"/>
</dbReference>
<dbReference type="EMBL" id="OBMI01000001">
    <property type="protein sequence ID" value="SOB80122.1"/>
    <property type="molecule type" value="Genomic_DNA"/>
</dbReference>
<dbReference type="PANTHER" id="PTHR42852:SF6">
    <property type="entry name" value="THIOL:DISULFIDE INTERCHANGE PROTEIN DSBE"/>
    <property type="match status" value="1"/>
</dbReference>
<dbReference type="AlphaFoldDB" id="A0A285QJ72"/>
<keyword evidence="8" id="KW-1185">Reference proteome</keyword>
<dbReference type="SUPFAM" id="SSF52833">
    <property type="entry name" value="Thioredoxin-like"/>
    <property type="match status" value="1"/>
</dbReference>
<dbReference type="GO" id="GO:0016853">
    <property type="term" value="F:isomerase activity"/>
    <property type="evidence" value="ECO:0007669"/>
    <property type="project" value="UniProtKB-KW"/>
</dbReference>
<feature type="region of interest" description="Disordered" evidence="5">
    <location>
        <begin position="23"/>
        <end position="48"/>
    </location>
</feature>
<dbReference type="Gene3D" id="3.40.30.10">
    <property type="entry name" value="Glutaredoxin"/>
    <property type="match status" value="1"/>
</dbReference>
<evidence type="ECO:0000313" key="7">
    <source>
        <dbReference type="EMBL" id="SOB80122.1"/>
    </source>
</evidence>
<comment type="subcellular location">
    <subcellularLocation>
        <location evidence="1">Cell envelope</location>
    </subcellularLocation>
</comment>
<dbReference type="OrthoDB" id="9799347at2"/>
<organism evidence="7 8">
    <name type="scientific">Sphingomonas guangdongensis</name>
    <dbReference type="NCBI Taxonomy" id="1141890"/>
    <lineage>
        <taxon>Bacteria</taxon>
        <taxon>Pseudomonadati</taxon>
        <taxon>Pseudomonadota</taxon>
        <taxon>Alphaproteobacteria</taxon>
        <taxon>Sphingomonadales</taxon>
        <taxon>Sphingomonadaceae</taxon>
        <taxon>Sphingomonas</taxon>
    </lineage>
</organism>
<feature type="domain" description="Thioredoxin" evidence="6">
    <location>
        <begin position="59"/>
        <end position="197"/>
    </location>
</feature>
<keyword evidence="4" id="KW-0676">Redox-active center</keyword>
<dbReference type="InterPro" id="IPR013766">
    <property type="entry name" value="Thioredoxin_domain"/>
</dbReference>
<keyword evidence="7" id="KW-0413">Isomerase</keyword>
<accession>A0A285QJ72</accession>